<accession>A0A482W894</accession>
<evidence type="ECO:0000256" key="4">
    <source>
        <dbReference type="ARBA" id="ARBA00004406"/>
    </source>
</evidence>
<evidence type="ECO:0000256" key="1">
    <source>
        <dbReference type="ARBA" id="ARBA00001971"/>
    </source>
</evidence>
<evidence type="ECO:0000256" key="6">
    <source>
        <dbReference type="ARBA" id="ARBA00022617"/>
    </source>
</evidence>
<protein>
    <submittedName>
        <fullName evidence="15">p450 domain containing protein</fullName>
    </submittedName>
</protein>
<keyword evidence="7 14" id="KW-0479">Metal-binding</keyword>
<dbReference type="InterPro" id="IPR036396">
    <property type="entry name" value="Cyt_P450_sf"/>
</dbReference>
<comment type="caution">
    <text evidence="15">The sequence shown here is derived from an EMBL/GenBank/DDBJ whole genome shotgun (WGS) entry which is preliminary data.</text>
</comment>
<dbReference type="InterPro" id="IPR002401">
    <property type="entry name" value="Cyt_P450_E_grp-I"/>
</dbReference>
<dbReference type="OrthoDB" id="1470350at2759"/>
<dbReference type="STRING" id="1661398.A0A482W894"/>
<sequence length="142" mass="16467">MEETQTMIITGTNSTINSECFVMLMLAMHPDIQQKVYEEISKIMGKSDRDIDVKDLDQLTYLECVIKETLRLFPIGMVIGRSIDRNLALGSTVLIPIMYMQRNSKIWPDPLKFNPDRFLPEEINKQEQYAFMSFSVPPRNCI</sequence>
<evidence type="ECO:0000256" key="14">
    <source>
        <dbReference type="PIRSR" id="PIRSR602401-1"/>
    </source>
</evidence>
<dbReference type="Proteomes" id="UP000292052">
    <property type="component" value="Unassembled WGS sequence"/>
</dbReference>
<dbReference type="Pfam" id="PF00067">
    <property type="entry name" value="p450"/>
    <property type="match status" value="1"/>
</dbReference>
<proteinExistence type="inferred from homology"/>
<keyword evidence="9" id="KW-0492">Microsome</keyword>
<dbReference type="PRINTS" id="PR00463">
    <property type="entry name" value="EP450I"/>
</dbReference>
<keyword evidence="10" id="KW-0560">Oxidoreductase</keyword>
<dbReference type="AlphaFoldDB" id="A0A482W894"/>
<keyword evidence="6 14" id="KW-0349">Heme</keyword>
<comment type="subcellular location">
    <subcellularLocation>
        <location evidence="4">Endoplasmic reticulum membrane</location>
        <topology evidence="4">Peripheral membrane protein</topology>
    </subcellularLocation>
    <subcellularLocation>
        <location evidence="3">Microsome membrane</location>
        <topology evidence="3">Peripheral membrane protein</topology>
    </subcellularLocation>
</comment>
<organism evidence="15 16">
    <name type="scientific">Asbolus verrucosus</name>
    <name type="common">Desert ironclad beetle</name>
    <dbReference type="NCBI Taxonomy" id="1661398"/>
    <lineage>
        <taxon>Eukaryota</taxon>
        <taxon>Metazoa</taxon>
        <taxon>Ecdysozoa</taxon>
        <taxon>Arthropoda</taxon>
        <taxon>Hexapoda</taxon>
        <taxon>Insecta</taxon>
        <taxon>Pterygota</taxon>
        <taxon>Neoptera</taxon>
        <taxon>Endopterygota</taxon>
        <taxon>Coleoptera</taxon>
        <taxon>Polyphaga</taxon>
        <taxon>Cucujiformia</taxon>
        <taxon>Tenebrionidae</taxon>
        <taxon>Pimeliinae</taxon>
        <taxon>Asbolus</taxon>
    </lineage>
</organism>
<dbReference type="PANTHER" id="PTHR24291">
    <property type="entry name" value="CYTOCHROME P450 FAMILY 4"/>
    <property type="match status" value="1"/>
</dbReference>
<dbReference type="PANTHER" id="PTHR24291:SF189">
    <property type="entry name" value="CYTOCHROME P450 4C3-RELATED"/>
    <property type="match status" value="1"/>
</dbReference>
<evidence type="ECO:0000256" key="2">
    <source>
        <dbReference type="ARBA" id="ARBA00003690"/>
    </source>
</evidence>
<dbReference type="Gene3D" id="1.10.630.10">
    <property type="entry name" value="Cytochrome P450"/>
    <property type="match status" value="1"/>
</dbReference>
<evidence type="ECO:0000256" key="10">
    <source>
        <dbReference type="ARBA" id="ARBA00023002"/>
    </source>
</evidence>
<evidence type="ECO:0000256" key="12">
    <source>
        <dbReference type="ARBA" id="ARBA00023033"/>
    </source>
</evidence>
<dbReference type="InterPro" id="IPR001128">
    <property type="entry name" value="Cyt_P450"/>
</dbReference>
<dbReference type="GO" id="GO:0016705">
    <property type="term" value="F:oxidoreductase activity, acting on paired donors, with incorporation or reduction of molecular oxygen"/>
    <property type="evidence" value="ECO:0007669"/>
    <property type="project" value="InterPro"/>
</dbReference>
<dbReference type="InterPro" id="IPR050196">
    <property type="entry name" value="Cytochrome_P450_Monoox"/>
</dbReference>
<dbReference type="PRINTS" id="PR00385">
    <property type="entry name" value="P450"/>
</dbReference>
<keyword evidence="8" id="KW-0256">Endoplasmic reticulum</keyword>
<dbReference type="GO" id="GO:0004497">
    <property type="term" value="F:monooxygenase activity"/>
    <property type="evidence" value="ECO:0007669"/>
    <property type="project" value="UniProtKB-KW"/>
</dbReference>
<keyword evidence="16" id="KW-1185">Reference proteome</keyword>
<keyword evidence="13" id="KW-0472">Membrane</keyword>
<comment type="cofactor">
    <cofactor evidence="1 14">
        <name>heme</name>
        <dbReference type="ChEBI" id="CHEBI:30413"/>
    </cofactor>
</comment>
<dbReference type="GO" id="GO:0005506">
    <property type="term" value="F:iron ion binding"/>
    <property type="evidence" value="ECO:0007669"/>
    <property type="project" value="InterPro"/>
</dbReference>
<dbReference type="SUPFAM" id="SSF48264">
    <property type="entry name" value="Cytochrome P450"/>
    <property type="match status" value="1"/>
</dbReference>
<dbReference type="GO" id="GO:0005789">
    <property type="term" value="C:endoplasmic reticulum membrane"/>
    <property type="evidence" value="ECO:0007669"/>
    <property type="project" value="UniProtKB-SubCell"/>
</dbReference>
<reference evidence="15 16" key="1">
    <citation type="submission" date="2017-03" db="EMBL/GenBank/DDBJ databases">
        <title>Genome of the blue death feigning beetle - Asbolus verrucosus.</title>
        <authorList>
            <person name="Rider S.D."/>
        </authorList>
    </citation>
    <scope>NUCLEOTIDE SEQUENCE [LARGE SCALE GENOMIC DNA]</scope>
    <source>
        <strain evidence="15">Butters</strain>
        <tissue evidence="15">Head and leg muscle</tissue>
    </source>
</reference>
<evidence type="ECO:0000256" key="5">
    <source>
        <dbReference type="ARBA" id="ARBA00010617"/>
    </source>
</evidence>
<dbReference type="GO" id="GO:0020037">
    <property type="term" value="F:heme binding"/>
    <property type="evidence" value="ECO:0007669"/>
    <property type="project" value="InterPro"/>
</dbReference>
<feature type="non-terminal residue" evidence="15">
    <location>
        <position position="142"/>
    </location>
</feature>
<comment type="function">
    <text evidence="2">May be involved in the metabolism of insect hormones and in the breakdown of synthetic insecticides.</text>
</comment>
<evidence type="ECO:0000313" key="16">
    <source>
        <dbReference type="Proteomes" id="UP000292052"/>
    </source>
</evidence>
<name>A0A482W894_ASBVE</name>
<dbReference type="EMBL" id="QDEB01017828">
    <property type="protein sequence ID" value="RZC41366.1"/>
    <property type="molecule type" value="Genomic_DNA"/>
</dbReference>
<keyword evidence="11 14" id="KW-0408">Iron</keyword>
<evidence type="ECO:0000256" key="9">
    <source>
        <dbReference type="ARBA" id="ARBA00022848"/>
    </source>
</evidence>
<feature type="binding site" description="axial binding residue" evidence="14">
    <location>
        <position position="141"/>
    </location>
    <ligand>
        <name>heme</name>
        <dbReference type="ChEBI" id="CHEBI:30413"/>
    </ligand>
    <ligandPart>
        <name>Fe</name>
        <dbReference type="ChEBI" id="CHEBI:18248"/>
    </ligandPart>
</feature>
<keyword evidence="12" id="KW-0503">Monooxygenase</keyword>
<gene>
    <name evidence="15" type="ORF">BDFB_013960</name>
</gene>
<evidence type="ECO:0000256" key="8">
    <source>
        <dbReference type="ARBA" id="ARBA00022824"/>
    </source>
</evidence>
<comment type="similarity">
    <text evidence="5">Belongs to the cytochrome P450 family.</text>
</comment>
<evidence type="ECO:0000256" key="3">
    <source>
        <dbReference type="ARBA" id="ARBA00004174"/>
    </source>
</evidence>
<evidence type="ECO:0000256" key="13">
    <source>
        <dbReference type="ARBA" id="ARBA00023136"/>
    </source>
</evidence>
<evidence type="ECO:0000256" key="11">
    <source>
        <dbReference type="ARBA" id="ARBA00023004"/>
    </source>
</evidence>
<evidence type="ECO:0000313" key="15">
    <source>
        <dbReference type="EMBL" id="RZC41366.1"/>
    </source>
</evidence>
<evidence type="ECO:0000256" key="7">
    <source>
        <dbReference type="ARBA" id="ARBA00022723"/>
    </source>
</evidence>